<dbReference type="FunFam" id="3.30.565.10:FF:000003">
    <property type="entry name" value="DNA mismatch repair endonuclease MutL"/>
    <property type="match status" value="1"/>
</dbReference>
<evidence type="ECO:0000256" key="1">
    <source>
        <dbReference type="ARBA" id="ARBA00006082"/>
    </source>
</evidence>
<dbReference type="GO" id="GO:0005524">
    <property type="term" value="F:ATP binding"/>
    <property type="evidence" value="ECO:0007669"/>
    <property type="project" value="InterPro"/>
</dbReference>
<evidence type="ECO:0000256" key="2">
    <source>
        <dbReference type="ARBA" id="ARBA00022763"/>
    </source>
</evidence>
<feature type="domain" description="DNA mismatch repair protein S5" evidence="6">
    <location>
        <begin position="208"/>
        <end position="326"/>
    </location>
</feature>
<dbReference type="InterPro" id="IPR042121">
    <property type="entry name" value="MutL_C_regsub"/>
</dbReference>
<dbReference type="AlphaFoldDB" id="A0A1I0V4P9"/>
<dbReference type="GO" id="GO:0006298">
    <property type="term" value="P:mismatch repair"/>
    <property type="evidence" value="ECO:0007669"/>
    <property type="project" value="UniProtKB-UniRule"/>
</dbReference>
<dbReference type="PANTHER" id="PTHR10073:SF12">
    <property type="entry name" value="DNA MISMATCH REPAIR PROTEIN MLH1"/>
    <property type="match status" value="1"/>
</dbReference>
<dbReference type="Pfam" id="PF08676">
    <property type="entry name" value="MutL_C"/>
    <property type="match status" value="1"/>
</dbReference>
<name>A0A1I0V4P9_9FIRM</name>
<dbReference type="InterPro" id="IPR036890">
    <property type="entry name" value="HATPase_C_sf"/>
</dbReference>
<dbReference type="RefSeq" id="WP_092869872.1">
    <property type="nucleotide sequence ID" value="NZ_FOJY01000001.1"/>
</dbReference>
<dbReference type="PROSITE" id="PS00058">
    <property type="entry name" value="DNA_MISMATCH_REPAIR_1"/>
    <property type="match status" value="1"/>
</dbReference>
<dbReference type="InterPro" id="IPR020568">
    <property type="entry name" value="Ribosomal_Su5_D2-typ_SF"/>
</dbReference>
<dbReference type="PANTHER" id="PTHR10073">
    <property type="entry name" value="DNA MISMATCH REPAIR PROTEIN MLH, PMS, MUTL"/>
    <property type="match status" value="1"/>
</dbReference>
<comment type="function">
    <text evidence="4">This protein is involved in the repair of mismatches in DNA. It is required for dam-dependent methyl-directed DNA mismatch repair. May act as a 'molecular matchmaker', a protein that promotes the formation of a stable complex between two or more DNA-binding proteins in an ATP-dependent manner without itself being part of a final effector complex.</text>
</comment>
<dbReference type="InterPro" id="IPR042120">
    <property type="entry name" value="MutL_C_dimsub"/>
</dbReference>
<accession>A0A1I0V4P9</accession>
<feature type="domain" description="MutL C-terminal dimerisation" evidence="5">
    <location>
        <begin position="500"/>
        <end position="643"/>
    </location>
</feature>
<keyword evidence="3 4" id="KW-0234">DNA repair</keyword>
<evidence type="ECO:0000259" key="5">
    <source>
        <dbReference type="SMART" id="SM00853"/>
    </source>
</evidence>
<dbReference type="InterPro" id="IPR014721">
    <property type="entry name" value="Ribsml_uS5_D2-typ_fold_subgr"/>
</dbReference>
<dbReference type="SUPFAM" id="SSF54211">
    <property type="entry name" value="Ribosomal protein S5 domain 2-like"/>
    <property type="match status" value="1"/>
</dbReference>
<dbReference type="CDD" id="cd16926">
    <property type="entry name" value="HATPase_MutL-MLH-PMS-like"/>
    <property type="match status" value="1"/>
</dbReference>
<evidence type="ECO:0000313" key="8">
    <source>
        <dbReference type="Proteomes" id="UP000198838"/>
    </source>
</evidence>
<organism evidence="7 8">
    <name type="scientific">Acetitomaculum ruminis DSM 5522</name>
    <dbReference type="NCBI Taxonomy" id="1120918"/>
    <lineage>
        <taxon>Bacteria</taxon>
        <taxon>Bacillati</taxon>
        <taxon>Bacillota</taxon>
        <taxon>Clostridia</taxon>
        <taxon>Lachnospirales</taxon>
        <taxon>Lachnospiraceae</taxon>
        <taxon>Acetitomaculum</taxon>
    </lineage>
</organism>
<dbReference type="STRING" id="1120918.SAMN05216249_101159"/>
<dbReference type="InterPro" id="IPR020667">
    <property type="entry name" value="DNA_mismatch_repair_MutL"/>
</dbReference>
<dbReference type="HAMAP" id="MF_00149">
    <property type="entry name" value="DNA_mis_repair"/>
    <property type="match status" value="1"/>
</dbReference>
<evidence type="ECO:0000313" key="7">
    <source>
        <dbReference type="EMBL" id="SFA71251.1"/>
    </source>
</evidence>
<dbReference type="Gene3D" id="3.30.565.10">
    <property type="entry name" value="Histidine kinase-like ATPase, C-terminal domain"/>
    <property type="match status" value="1"/>
</dbReference>
<dbReference type="NCBIfam" id="TIGR00585">
    <property type="entry name" value="mutl"/>
    <property type="match status" value="1"/>
</dbReference>
<protein>
    <recommendedName>
        <fullName evidence="4">DNA mismatch repair protein MutL</fullName>
    </recommendedName>
</protein>
<dbReference type="CDD" id="cd00782">
    <property type="entry name" value="MutL_Trans"/>
    <property type="match status" value="1"/>
</dbReference>
<evidence type="ECO:0000256" key="3">
    <source>
        <dbReference type="ARBA" id="ARBA00023204"/>
    </source>
</evidence>
<dbReference type="InterPro" id="IPR013507">
    <property type="entry name" value="DNA_mismatch_S5_2-like"/>
</dbReference>
<dbReference type="GO" id="GO:0140664">
    <property type="term" value="F:ATP-dependent DNA damage sensor activity"/>
    <property type="evidence" value="ECO:0007669"/>
    <property type="project" value="InterPro"/>
</dbReference>
<comment type="similarity">
    <text evidence="1 4">Belongs to the DNA mismatch repair MutL/HexB family.</text>
</comment>
<reference evidence="7 8" key="1">
    <citation type="submission" date="2016-10" db="EMBL/GenBank/DDBJ databases">
        <authorList>
            <person name="de Groot N.N."/>
        </authorList>
    </citation>
    <scope>NUCLEOTIDE SEQUENCE [LARGE SCALE GENOMIC DNA]</scope>
    <source>
        <strain evidence="7 8">DSM 5522</strain>
    </source>
</reference>
<dbReference type="Proteomes" id="UP000198838">
    <property type="component" value="Unassembled WGS sequence"/>
</dbReference>
<dbReference type="InterPro" id="IPR038973">
    <property type="entry name" value="MutL/Mlh/Pms-like"/>
</dbReference>
<evidence type="ECO:0000256" key="4">
    <source>
        <dbReference type="HAMAP-Rule" id="MF_00149"/>
    </source>
</evidence>
<dbReference type="Pfam" id="PF13589">
    <property type="entry name" value="HATPase_c_3"/>
    <property type="match status" value="1"/>
</dbReference>
<keyword evidence="8" id="KW-1185">Reference proteome</keyword>
<gene>
    <name evidence="4" type="primary">mutL</name>
    <name evidence="7" type="ORF">SAMN05216249_101159</name>
</gene>
<dbReference type="Gene3D" id="3.30.1370.100">
    <property type="entry name" value="MutL, C-terminal domain, regulatory subdomain"/>
    <property type="match status" value="1"/>
</dbReference>
<dbReference type="InterPro" id="IPR014762">
    <property type="entry name" value="DNA_mismatch_repair_CS"/>
</dbReference>
<dbReference type="SMART" id="SM00853">
    <property type="entry name" value="MutL_C"/>
    <property type="match status" value="1"/>
</dbReference>
<dbReference type="Gene3D" id="3.30.1540.20">
    <property type="entry name" value="MutL, C-terminal domain, dimerisation subdomain"/>
    <property type="match status" value="1"/>
</dbReference>
<dbReference type="Pfam" id="PF01119">
    <property type="entry name" value="DNA_mis_repair"/>
    <property type="match status" value="1"/>
</dbReference>
<dbReference type="GO" id="GO:0016887">
    <property type="term" value="F:ATP hydrolysis activity"/>
    <property type="evidence" value="ECO:0007669"/>
    <property type="project" value="InterPro"/>
</dbReference>
<dbReference type="InterPro" id="IPR014790">
    <property type="entry name" value="MutL_C"/>
</dbReference>
<dbReference type="InterPro" id="IPR002099">
    <property type="entry name" value="MutL/Mlh/PMS"/>
</dbReference>
<dbReference type="SUPFAM" id="SSF55874">
    <property type="entry name" value="ATPase domain of HSP90 chaperone/DNA topoisomerase II/histidine kinase"/>
    <property type="match status" value="1"/>
</dbReference>
<dbReference type="SUPFAM" id="SSF118116">
    <property type="entry name" value="DNA mismatch repair protein MutL"/>
    <property type="match status" value="1"/>
</dbReference>
<dbReference type="SMART" id="SM01340">
    <property type="entry name" value="DNA_mis_repair"/>
    <property type="match status" value="1"/>
</dbReference>
<dbReference type="GO" id="GO:0032300">
    <property type="term" value="C:mismatch repair complex"/>
    <property type="evidence" value="ECO:0007669"/>
    <property type="project" value="InterPro"/>
</dbReference>
<proteinExistence type="inferred from homology"/>
<dbReference type="GO" id="GO:0030983">
    <property type="term" value="F:mismatched DNA binding"/>
    <property type="evidence" value="ECO:0007669"/>
    <property type="project" value="InterPro"/>
</dbReference>
<dbReference type="InterPro" id="IPR037198">
    <property type="entry name" value="MutL_C_sf"/>
</dbReference>
<evidence type="ECO:0000259" key="6">
    <source>
        <dbReference type="SMART" id="SM01340"/>
    </source>
</evidence>
<dbReference type="OrthoDB" id="9763467at2"/>
<dbReference type="EMBL" id="FOJY01000001">
    <property type="protein sequence ID" value="SFA71251.1"/>
    <property type="molecule type" value="Genomic_DNA"/>
</dbReference>
<dbReference type="Gene3D" id="3.30.230.10">
    <property type="match status" value="1"/>
</dbReference>
<keyword evidence="2 4" id="KW-0227">DNA damage</keyword>
<sequence length="687" mass="78225">MGIIQLDKFTIDKIAAGEVIERPSSVVKELVENSIDAGSGAITIEIKNGGIDLIRITDNGCGIEKDEVEKAFLRHATSKIKDATDLFDLNYLGFRGEALASICAISKVELITKTAMEMIGVRYVNEGGEIIQHEEIGAPEGTTFIIRDIFFNTPVRKKFLKSPQTEASYISAIVERLALSNPDISFKLIVNGNTKLHTFGNGNLKDVIYNIYGRDIAKNLYEVNFSLEHYSLTGYVGKPAITRGNRNFENYFINGRYVKNSIISKAIEDAYKPFIMQHKYPFTAMLFEIDGNYVDVNVHPSKLEVRFFEGSFLYDEIYKAISSSLTQKNLIPEVSFKNKEIREEKEFVKSPEPFEKNRISMIQKERKQNLDIIKEAEKNDKNILLEIGKELVNNNTQPYNFIKNSDNLDNNKIFNSDNVLTKEENKLFESTYDKPYVKVETDEVKVEKKENALDVELSNAVLDEKIIKAAKQEEIVDFLNENNNNDIEQAKLSTKGLVKIVGQIFQTYWIIQYKDEMLIIDQHAAHEKVLYEEMMKKYNNNEVMSSPLLIPEMLSLTSTEEEVLINNMDSFKELGYEIEPLGDREFAVKAVPFNLLGINTREMFFDILAGLSDEISPKDTSVLITEKLASMSCKAAVKGNTELSTMELTALFEKMLALDNPYNCPHGRPTMISMTKYEIEKKFKRIV</sequence>